<organism evidence="1 2">
    <name type="scientific">Aminomonas paucivorans DSM 12260</name>
    <dbReference type="NCBI Taxonomy" id="584708"/>
    <lineage>
        <taxon>Bacteria</taxon>
        <taxon>Thermotogati</taxon>
        <taxon>Synergistota</taxon>
        <taxon>Synergistia</taxon>
        <taxon>Synergistales</taxon>
        <taxon>Synergistaceae</taxon>
        <taxon>Aminomonas</taxon>
    </lineage>
</organism>
<accession>E3D0D7</accession>
<dbReference type="OrthoDB" id="5418945at2"/>
<dbReference type="eggNOG" id="COG1613">
    <property type="taxonomic scope" value="Bacteria"/>
</dbReference>
<dbReference type="AlphaFoldDB" id="E3D0D7"/>
<dbReference type="EMBL" id="CM001022">
    <property type="protein sequence ID" value="EFQ24810.1"/>
    <property type="molecule type" value="Genomic_DNA"/>
</dbReference>
<dbReference type="STRING" id="584708.Apau_2403"/>
<evidence type="ECO:0000313" key="2">
    <source>
        <dbReference type="Proteomes" id="UP000005096"/>
    </source>
</evidence>
<keyword evidence="2" id="KW-1185">Reference proteome</keyword>
<name>E3D0D7_9BACT</name>
<dbReference type="Proteomes" id="UP000005096">
    <property type="component" value="Chromosome"/>
</dbReference>
<gene>
    <name evidence="1" type="ORF">Apau_2403</name>
</gene>
<dbReference type="PaxDb" id="584708-Apau_2403"/>
<evidence type="ECO:0000313" key="1">
    <source>
        <dbReference type="EMBL" id="EFQ24810.1"/>
    </source>
</evidence>
<sequence length="362" mass="39167">MTVRRWLRFGLAAGVAWGCFFGGGGTPPGEASPPPVVVRGFVGSEKLGFFQDPQVTDLLARKYGIVLRVLKSGSLEMGRQKGAADFLFPASGWAADRASSGAPRSADPEVLFWTPVVVYSWKPVVRVLEEKKAAALRDGALRLGDLKTLAGWVERGTRWADLGLPSLPGRVVVLATDPTRSHSGLSFAVLAAAALRDGQPPTSDSLPALLPTLRELFARQGVLQPGTQDLFDQWERTGMAVSPLAVGYESQIVELARTRPRDFARIRDSLALLYPDPLIWSAHAFVPLTGAGVRLKEALRDPQLRRLAWERHGLRTDPQEPPQKIPGLEGLAPGFPRVLLLPEGPVLEALSRGLEGVVPRVP</sequence>
<reference evidence="1 2" key="1">
    <citation type="journal article" date="2010" name="Stand. Genomic Sci.">
        <title>Non-contiguous finished genome sequence of Aminomonas paucivorans type strain (GLU-3).</title>
        <authorList>
            <person name="Pitluck S."/>
            <person name="Yasawong M."/>
            <person name="Held B."/>
            <person name="Lapidus A."/>
            <person name="Nolan M."/>
            <person name="Copeland A."/>
            <person name="Lucas S."/>
            <person name="Del Rio T.G."/>
            <person name="Tice H."/>
            <person name="Cheng J.F."/>
            <person name="Chertkov O."/>
            <person name="Goodwin L."/>
            <person name="Tapia R."/>
            <person name="Han C."/>
            <person name="Liolios K."/>
            <person name="Ivanova N."/>
            <person name="Mavromatis K."/>
            <person name="Ovchinnikova G."/>
            <person name="Pati A."/>
            <person name="Chen A."/>
            <person name="Palaniappan K."/>
            <person name="Land M."/>
            <person name="Hauser L."/>
            <person name="Chang Y.J."/>
            <person name="Jeffries C.D."/>
            <person name="Pukall R."/>
            <person name="Spring S."/>
            <person name="Rohde M."/>
            <person name="Sikorski J."/>
            <person name="Goker M."/>
            <person name="Woyke T."/>
            <person name="Bristow J."/>
            <person name="Eisen J.A."/>
            <person name="Markowitz V."/>
            <person name="Hugenholtz P."/>
            <person name="Kyrpides N.C."/>
            <person name="Klenk H.P."/>
        </authorList>
    </citation>
    <scope>NUCLEOTIDE SEQUENCE [LARGE SCALE GENOMIC DNA]</scope>
    <source>
        <strain evidence="1 2">DSM 12260</strain>
    </source>
</reference>
<dbReference type="RefSeq" id="WP_006302058.1">
    <property type="nucleotide sequence ID" value="NZ_CM001022.1"/>
</dbReference>
<protein>
    <submittedName>
        <fullName evidence="1">Uncharacterized protein</fullName>
    </submittedName>
</protein>
<proteinExistence type="predicted"/>
<dbReference type="HOGENOM" id="CLU_028459_1_0_0"/>